<dbReference type="RefSeq" id="WP_111490648.1">
    <property type="nucleotide sequence ID" value="NZ_CP031264.1"/>
</dbReference>
<organism evidence="7 8">
    <name type="scientific">Peterkaempfera bronchialis</name>
    <dbReference type="NCBI Taxonomy" id="2126346"/>
    <lineage>
        <taxon>Bacteria</taxon>
        <taxon>Bacillati</taxon>
        <taxon>Actinomycetota</taxon>
        <taxon>Actinomycetes</taxon>
        <taxon>Kitasatosporales</taxon>
        <taxon>Streptomycetaceae</taxon>
        <taxon>Peterkaempfera</taxon>
    </lineage>
</organism>
<comment type="similarity">
    <text evidence="1">Belongs to the glycosyltransferase 28 family.</text>
</comment>
<dbReference type="SUPFAM" id="SSF53756">
    <property type="entry name" value="UDP-Glycosyltransferase/glycogen phosphorylase"/>
    <property type="match status" value="1"/>
</dbReference>
<evidence type="ECO:0000256" key="1">
    <source>
        <dbReference type="ARBA" id="ARBA00006962"/>
    </source>
</evidence>
<dbReference type="PANTHER" id="PTHR48050:SF13">
    <property type="entry name" value="STEROL 3-BETA-GLUCOSYLTRANSFERASE UGT80A2"/>
    <property type="match status" value="1"/>
</dbReference>
<dbReference type="CDD" id="cd03784">
    <property type="entry name" value="GT1_Gtf-like"/>
    <property type="match status" value="1"/>
</dbReference>
<evidence type="ECO:0000259" key="6">
    <source>
        <dbReference type="Pfam" id="PF21036"/>
    </source>
</evidence>
<feature type="domain" description="Erythromycin biosynthesis protein CIII-like C-terminal" evidence="5">
    <location>
        <begin position="267"/>
        <end position="410"/>
    </location>
</feature>
<dbReference type="InterPro" id="IPR010610">
    <property type="entry name" value="EryCIII-like_C"/>
</dbReference>
<sequence length="415" mass="45404">MRVLFAGLSEKSHLYGMVPLAWALTSAGHEVLMANAPSLTDTITRAGLVAAPVGRDHTLHQAMAAARDSQDNDMANWSRLGPGEVDWPAIRARYEISVPYGFALYNEPVMDGMVALARSWQPDLVIRDPLAYAGAVAARVSGAAHLRLLWCADVYGQARTTFTELMRQAPEDQRVDPLADWLDERARPYGVSCDEELVNGQYTLDTLPPSLRPPSALRQLSMRYQPYNGSAVLWDWLREPPKRPRVCLTLGQSNTEAYGGDYVSVPEILAALAPLDVEVVAALLPRQRELLGPVPGNARIVDDVALNTLLPSCSAVIHHGGWGTFSTALVNAVPQLILSTLVADQELRGRSLERQGAGIFVHHSQVDADQVVRHTRRLLDDPGFAAAARRLRDESAAMPTPHETVAVLERLTAER</sequence>
<dbReference type="NCBIfam" id="TIGR04516">
    <property type="entry name" value="glycosyl_450act"/>
    <property type="match status" value="1"/>
</dbReference>
<evidence type="ECO:0000313" key="7">
    <source>
        <dbReference type="EMBL" id="AXI80318.1"/>
    </source>
</evidence>
<dbReference type="AlphaFoldDB" id="A0A345T2W3"/>
<dbReference type="GO" id="GO:0008194">
    <property type="term" value="F:UDP-glycosyltransferase activity"/>
    <property type="evidence" value="ECO:0007669"/>
    <property type="project" value="InterPro"/>
</dbReference>
<evidence type="ECO:0000259" key="5">
    <source>
        <dbReference type="Pfam" id="PF06722"/>
    </source>
</evidence>
<keyword evidence="3 7" id="KW-0808">Transferase</keyword>
<reference evidence="8" key="1">
    <citation type="submission" date="2018-07" db="EMBL/GenBank/DDBJ databases">
        <title>Streptacidiphilus bronchialis DSM 106435 chromosome.</title>
        <authorList>
            <person name="Batra D."/>
            <person name="Gulvik C.A."/>
        </authorList>
    </citation>
    <scope>NUCLEOTIDE SEQUENCE [LARGE SCALE GENOMIC DNA]</scope>
    <source>
        <strain evidence="8">DSM 106435</strain>
    </source>
</reference>
<dbReference type="Proteomes" id="UP000249340">
    <property type="component" value="Chromosome"/>
</dbReference>
<dbReference type="GO" id="GO:0016758">
    <property type="term" value="F:hexosyltransferase activity"/>
    <property type="evidence" value="ECO:0007669"/>
    <property type="project" value="UniProtKB-ARBA"/>
</dbReference>
<dbReference type="InterPro" id="IPR030953">
    <property type="entry name" value="Glycosyl_450act"/>
</dbReference>
<dbReference type="InterPro" id="IPR002213">
    <property type="entry name" value="UDP_glucos_trans"/>
</dbReference>
<evidence type="ECO:0000256" key="4">
    <source>
        <dbReference type="ARBA" id="ARBA00023194"/>
    </source>
</evidence>
<dbReference type="KEGG" id="stri:C7M71_025880"/>
<dbReference type="Pfam" id="PF21036">
    <property type="entry name" value="EryCIII-like_N"/>
    <property type="match status" value="1"/>
</dbReference>
<dbReference type="Gene3D" id="3.40.50.2000">
    <property type="entry name" value="Glycogen Phosphorylase B"/>
    <property type="match status" value="2"/>
</dbReference>
<evidence type="ECO:0000256" key="3">
    <source>
        <dbReference type="ARBA" id="ARBA00022679"/>
    </source>
</evidence>
<dbReference type="InterPro" id="IPR048284">
    <property type="entry name" value="EryCIII-like_N"/>
</dbReference>
<dbReference type="InterPro" id="IPR050426">
    <property type="entry name" value="Glycosyltransferase_28"/>
</dbReference>
<dbReference type="FunFam" id="3.40.50.2000:FF:000072">
    <property type="entry name" value="Glycosyl transferase"/>
    <property type="match status" value="1"/>
</dbReference>
<evidence type="ECO:0000256" key="2">
    <source>
        <dbReference type="ARBA" id="ARBA00022676"/>
    </source>
</evidence>
<name>A0A345T2W3_9ACTN</name>
<dbReference type="GO" id="GO:0017000">
    <property type="term" value="P:antibiotic biosynthetic process"/>
    <property type="evidence" value="ECO:0007669"/>
    <property type="project" value="UniProtKB-KW"/>
</dbReference>
<keyword evidence="8" id="KW-1185">Reference proteome</keyword>
<dbReference type="PANTHER" id="PTHR48050">
    <property type="entry name" value="STEROL 3-BETA-GLUCOSYLTRANSFERASE"/>
    <property type="match status" value="1"/>
</dbReference>
<evidence type="ECO:0000313" key="8">
    <source>
        <dbReference type="Proteomes" id="UP000249340"/>
    </source>
</evidence>
<keyword evidence="2" id="KW-0328">Glycosyltransferase</keyword>
<protein>
    <submittedName>
        <fullName evidence="7">Activator-dependent family glycosyltransferase</fullName>
    </submittedName>
</protein>
<keyword evidence="4" id="KW-0045">Antibiotic biosynthesis</keyword>
<dbReference type="OrthoDB" id="3848107at2"/>
<proteinExistence type="inferred from homology"/>
<feature type="domain" description="Erythromycin biosynthesis protein CIII-like N-terminal" evidence="6">
    <location>
        <begin position="22"/>
        <end position="251"/>
    </location>
</feature>
<dbReference type="EMBL" id="CP031264">
    <property type="protein sequence ID" value="AXI80318.1"/>
    <property type="molecule type" value="Genomic_DNA"/>
</dbReference>
<accession>A0A345T2W3</accession>
<gene>
    <name evidence="7" type="ORF">C7M71_025880</name>
</gene>
<dbReference type="Pfam" id="PF06722">
    <property type="entry name" value="EryCIII-like_C"/>
    <property type="match status" value="1"/>
</dbReference>